<dbReference type="PANTHER" id="PTHR39646:SF1">
    <property type="entry name" value="DNA-DIRECTED RNA POLYMERASE SUBUNIT RPO4"/>
    <property type="match status" value="1"/>
</dbReference>
<organism evidence="1 2">
    <name type="scientific">Candidatus Marsarchaeota G2 archaeon ECH_B_SAG-M15</name>
    <dbReference type="NCBI Taxonomy" id="1978162"/>
    <lineage>
        <taxon>Archaea</taxon>
        <taxon>Candidatus Marsarchaeota</taxon>
        <taxon>Candidatus Marsarchaeota group 2</taxon>
    </lineage>
</organism>
<name>A0A2R6AUM9_9ARCH</name>
<dbReference type="InterPro" id="IPR044876">
    <property type="entry name" value="HRDC_dom_sf"/>
</dbReference>
<dbReference type="GO" id="GO:0000166">
    <property type="term" value="F:nucleotide binding"/>
    <property type="evidence" value="ECO:0007669"/>
    <property type="project" value="InterPro"/>
</dbReference>
<evidence type="ECO:0000313" key="2">
    <source>
        <dbReference type="Proteomes" id="UP000240490"/>
    </source>
</evidence>
<comment type="caution">
    <text evidence="1">The sequence shown here is derived from an EMBL/GenBank/DDBJ whole genome shotgun (WGS) entry which is preliminary data.</text>
</comment>
<evidence type="ECO:0000313" key="1">
    <source>
        <dbReference type="EMBL" id="PSN90085.1"/>
    </source>
</evidence>
<gene>
    <name evidence="1" type="ORF">B9Q08_05415</name>
</gene>
<protein>
    <recommendedName>
        <fullName evidence="3">DNA-directed RNA polymerase III subunit RPC9</fullName>
    </recommendedName>
</protein>
<dbReference type="SUPFAM" id="SSF47819">
    <property type="entry name" value="HRDC-like"/>
    <property type="match status" value="1"/>
</dbReference>
<dbReference type="PANTHER" id="PTHR39646">
    <property type="entry name" value="RNA POLYMERASE RPB4"/>
    <property type="match status" value="1"/>
</dbReference>
<reference evidence="1 2" key="1">
    <citation type="submission" date="2017-04" db="EMBL/GenBank/DDBJ databases">
        <title>Novel microbial lineages endemic to geothermal iron-oxide mats fill important gaps in the evolutionary history of Archaea.</title>
        <authorList>
            <person name="Jay Z.J."/>
            <person name="Beam J.P."/>
            <person name="Dlakic M."/>
            <person name="Rusch D.B."/>
            <person name="Kozubal M.A."/>
            <person name="Inskeep W.P."/>
        </authorList>
    </citation>
    <scope>NUCLEOTIDE SEQUENCE [LARGE SCALE GENOMIC DNA]</scope>
    <source>
        <strain evidence="1">ECH_B_SAG-M15</strain>
    </source>
</reference>
<dbReference type="Gene3D" id="1.10.150.80">
    <property type="entry name" value="HRDC domain"/>
    <property type="match status" value="1"/>
</dbReference>
<proteinExistence type="predicted"/>
<dbReference type="AlphaFoldDB" id="A0A2R6AUM9"/>
<evidence type="ECO:0008006" key="3">
    <source>
        <dbReference type="Google" id="ProtNLM"/>
    </source>
</evidence>
<dbReference type="InterPro" id="IPR010997">
    <property type="entry name" value="HRDC-like_sf"/>
</dbReference>
<dbReference type="InterPro" id="IPR010924">
    <property type="entry name" value="Rpo4"/>
</dbReference>
<dbReference type="Proteomes" id="UP000240490">
    <property type="component" value="Unassembled WGS sequence"/>
</dbReference>
<accession>A0A2R6AUM9</accession>
<dbReference type="EMBL" id="NEXJ01000097">
    <property type="protein sequence ID" value="PSN90085.1"/>
    <property type="molecule type" value="Genomic_DNA"/>
</dbReference>
<sequence>MARKVISQVPITASEVKELLEKTDEKAKESQNVQFLIQLLNMTVKLPGEKAAELKQKLMEEGLPERLALQMVDLLPLTETEYISLVGSDPTLLPKKEKILNIIKEYIQGVNEQQ</sequence>